<gene>
    <name evidence="1" type="ORF">CHC_T00006274001</name>
</gene>
<dbReference type="AlphaFoldDB" id="R7QL21"/>
<organism evidence="1 2">
    <name type="scientific">Chondrus crispus</name>
    <name type="common">Carrageen Irish moss</name>
    <name type="synonym">Polymorpha crispa</name>
    <dbReference type="NCBI Taxonomy" id="2769"/>
    <lineage>
        <taxon>Eukaryota</taxon>
        <taxon>Rhodophyta</taxon>
        <taxon>Florideophyceae</taxon>
        <taxon>Rhodymeniophycidae</taxon>
        <taxon>Gigartinales</taxon>
        <taxon>Gigartinaceae</taxon>
        <taxon>Chondrus</taxon>
    </lineage>
</organism>
<sequence length="452" mass="50847">MTDSPPSDTCSHNGVDSELLFNYYDIRNGKVTALPRAKSDRVEIKSLSDLGFDIFTYANLPTHHKNVMEDSAGIWTQFFLSNNITLRGPYDCANMLKSNTASDPIVITADVPFMYYNTEKELTPRGERKGLINNTPITLVHLTQDKRRTRLHKNLFYAIGSEFDMFNADVSICCKACSQVHDIRNTPCRLVTRFMTTDGALRERVKRATGYGERILHISDKWESSLHSVNHSDNAYLCSECEERAVERGDMWYEMSGSCSTEGCANAVRQNEMTTHDGSLRLLFFISEWERNNLPDDGIAKGIKDGRIQVIKGVEAGLSENGCRWSEEIERVAKKSCSTDEIVTMKRIVMQCPGLSQDELLALAMQNSRLGGWLEGRKGVIQRKSEGFIKCDKHFEVGPWIEGRIAYDRRGVAWDVVQEKPVFVTTRNKISHIADTGGEEVAGSDALGEFIA</sequence>
<dbReference type="Gramene" id="CDF38085">
    <property type="protein sequence ID" value="CDF38085"/>
    <property type="gene ID" value="CHC_T00006274001"/>
</dbReference>
<name>R7QL21_CHOCR</name>
<dbReference type="KEGG" id="ccp:CHC_T00006274001"/>
<reference evidence="2" key="1">
    <citation type="journal article" date="2013" name="Proc. Natl. Acad. Sci. U.S.A.">
        <title>Genome structure and metabolic features in the red seaweed Chondrus crispus shed light on evolution of the Archaeplastida.</title>
        <authorList>
            <person name="Collen J."/>
            <person name="Porcel B."/>
            <person name="Carre W."/>
            <person name="Ball S.G."/>
            <person name="Chaparro C."/>
            <person name="Tonon T."/>
            <person name="Barbeyron T."/>
            <person name="Michel G."/>
            <person name="Noel B."/>
            <person name="Valentin K."/>
            <person name="Elias M."/>
            <person name="Artiguenave F."/>
            <person name="Arun A."/>
            <person name="Aury J.M."/>
            <person name="Barbosa-Neto J.F."/>
            <person name="Bothwell J.H."/>
            <person name="Bouget F.Y."/>
            <person name="Brillet L."/>
            <person name="Cabello-Hurtado F."/>
            <person name="Capella-Gutierrez S."/>
            <person name="Charrier B."/>
            <person name="Cladiere L."/>
            <person name="Cock J.M."/>
            <person name="Coelho S.M."/>
            <person name="Colleoni C."/>
            <person name="Czjzek M."/>
            <person name="Da Silva C."/>
            <person name="Delage L."/>
            <person name="Denoeud F."/>
            <person name="Deschamps P."/>
            <person name="Dittami S.M."/>
            <person name="Gabaldon T."/>
            <person name="Gachon C.M."/>
            <person name="Groisillier A."/>
            <person name="Herve C."/>
            <person name="Jabbari K."/>
            <person name="Katinka M."/>
            <person name="Kloareg B."/>
            <person name="Kowalczyk N."/>
            <person name="Labadie K."/>
            <person name="Leblanc C."/>
            <person name="Lopez P.J."/>
            <person name="McLachlan D.H."/>
            <person name="Meslet-Cladiere L."/>
            <person name="Moustafa A."/>
            <person name="Nehr Z."/>
            <person name="Nyvall Collen P."/>
            <person name="Panaud O."/>
            <person name="Partensky F."/>
            <person name="Poulain J."/>
            <person name="Rensing S.A."/>
            <person name="Rousvoal S."/>
            <person name="Samson G."/>
            <person name="Symeonidi A."/>
            <person name="Weissenbach J."/>
            <person name="Zambounis A."/>
            <person name="Wincker P."/>
            <person name="Boyen C."/>
        </authorList>
    </citation>
    <scope>NUCLEOTIDE SEQUENCE [LARGE SCALE GENOMIC DNA]</scope>
    <source>
        <strain evidence="2">cv. Stackhouse</strain>
    </source>
</reference>
<keyword evidence="2" id="KW-1185">Reference proteome</keyword>
<proteinExistence type="predicted"/>
<dbReference type="RefSeq" id="XP_005717954.1">
    <property type="nucleotide sequence ID" value="XM_005717897.1"/>
</dbReference>
<dbReference type="OrthoDB" id="10619582at2759"/>
<evidence type="ECO:0000313" key="2">
    <source>
        <dbReference type="Proteomes" id="UP000012073"/>
    </source>
</evidence>
<accession>R7QL21</accession>
<dbReference type="EMBL" id="HG001898">
    <property type="protein sequence ID" value="CDF38085.1"/>
    <property type="molecule type" value="Genomic_DNA"/>
</dbReference>
<dbReference type="Proteomes" id="UP000012073">
    <property type="component" value="Unassembled WGS sequence"/>
</dbReference>
<evidence type="ECO:0000313" key="1">
    <source>
        <dbReference type="EMBL" id="CDF38085.1"/>
    </source>
</evidence>
<protein>
    <submittedName>
        <fullName evidence="1">Uncharacterized protein</fullName>
    </submittedName>
</protein>
<dbReference type="GeneID" id="17325673"/>